<feature type="region of interest" description="Disordered" evidence="2">
    <location>
        <begin position="47"/>
        <end position="71"/>
    </location>
</feature>
<evidence type="ECO:0000256" key="2">
    <source>
        <dbReference type="SAM" id="MobiDB-lite"/>
    </source>
</evidence>
<dbReference type="Proteomes" id="UP000093903">
    <property type="component" value="Unassembled WGS sequence"/>
</dbReference>
<keyword evidence="1 3" id="KW-0732">Signal</keyword>
<protein>
    <recommendedName>
        <fullName evidence="4">Outer membrane protein beta-barrel domain-containing protein</fullName>
    </recommendedName>
</protein>
<evidence type="ECO:0000313" key="5">
    <source>
        <dbReference type="EMBL" id="OBU74798.1"/>
    </source>
</evidence>
<dbReference type="RefSeq" id="WP_006278954.1">
    <property type="nucleotide sequence ID" value="NZ_ACYA01000086.1"/>
</dbReference>
<evidence type="ECO:0000256" key="1">
    <source>
        <dbReference type="ARBA" id="ARBA00022729"/>
    </source>
</evidence>
<evidence type="ECO:0000313" key="6">
    <source>
        <dbReference type="Proteomes" id="UP000093903"/>
    </source>
</evidence>
<evidence type="ECO:0000256" key="3">
    <source>
        <dbReference type="SAM" id="SignalP"/>
    </source>
</evidence>
<dbReference type="Pfam" id="PF13505">
    <property type="entry name" value="OMP_b-brl"/>
    <property type="match status" value="1"/>
</dbReference>
<accession>A0A853MC75</accession>
<name>A0A853MC75_9CYAN</name>
<sequence length="260" mass="27907">MKVYCLFWFPALLTSLVLNTSVKAEEVSNKSGDLMGFSTDDQNRSNLLSQSSGTGFTPVEPSVVPTPSFTTNNINPDLPARNYWYGSGNIGFSSQSDVGVSTGGRKQGNQSFSNGFSLNGAVGYQFEEVRTELEIGTRFFSGNSFSDPNGRKVSSTGNITATSVLINGYYDIPTSSKLRPYIGAGLGLAFTSGDIDIIDIGGNSFAYNLKGGIQYEVNYKGNIFAELKYASIGGYKLKNTNADIDSVNSFGLSIGYRQGF</sequence>
<reference evidence="5 6" key="1">
    <citation type="submission" date="2016-05" db="EMBL/GenBank/DDBJ databases">
        <title>First complete genome of the cyanobacterium Cylindrospermopsis raciborskii CS505, containing a circular chromosome and a single extrachromosomal element.</title>
        <authorList>
            <person name="Fuentes J."/>
            <person name="Tamames J."/>
            <person name="Allen E."/>
            <person name="Plominski A."/>
            <person name="Vasquez M."/>
        </authorList>
    </citation>
    <scope>NUCLEOTIDE SEQUENCE [LARGE SCALE GENOMIC DNA]</scope>
    <source>
        <strain evidence="5 6">CS505</strain>
    </source>
</reference>
<feature type="domain" description="Outer membrane protein beta-barrel" evidence="4">
    <location>
        <begin position="83"/>
        <end position="257"/>
    </location>
</feature>
<dbReference type="InterPro" id="IPR027385">
    <property type="entry name" value="Beta-barrel_OMP"/>
</dbReference>
<feature type="signal peptide" evidence="3">
    <location>
        <begin position="1"/>
        <end position="24"/>
    </location>
</feature>
<dbReference type="InterPro" id="IPR011250">
    <property type="entry name" value="OMP/PagP_B-barrel"/>
</dbReference>
<comment type="caution">
    <text evidence="5">The sequence shown here is derived from an EMBL/GenBank/DDBJ whole genome shotgun (WGS) entry which is preliminary data.</text>
</comment>
<organism evidence="5 6">
    <name type="scientific">Cylindrospermopsis raciborskii CS-505</name>
    <dbReference type="NCBI Taxonomy" id="533240"/>
    <lineage>
        <taxon>Bacteria</taxon>
        <taxon>Bacillati</taxon>
        <taxon>Cyanobacteriota</taxon>
        <taxon>Cyanophyceae</taxon>
        <taxon>Nostocales</taxon>
        <taxon>Aphanizomenonaceae</taxon>
        <taxon>Cylindrospermopsis</taxon>
    </lineage>
</organism>
<gene>
    <name evidence="5" type="ORF">A9P98_17665</name>
</gene>
<evidence type="ECO:0000259" key="4">
    <source>
        <dbReference type="Pfam" id="PF13505"/>
    </source>
</evidence>
<proteinExistence type="predicted"/>
<feature type="chain" id="PRO_5032554414" description="Outer membrane protein beta-barrel domain-containing protein" evidence="3">
    <location>
        <begin position="25"/>
        <end position="260"/>
    </location>
</feature>
<dbReference type="Gene3D" id="2.40.160.20">
    <property type="match status" value="1"/>
</dbReference>
<dbReference type="EMBL" id="LYXA01000003">
    <property type="protein sequence ID" value="OBU74798.1"/>
    <property type="molecule type" value="Genomic_DNA"/>
</dbReference>
<feature type="compositionally biased region" description="Low complexity" evidence="2">
    <location>
        <begin position="56"/>
        <end position="71"/>
    </location>
</feature>
<dbReference type="AlphaFoldDB" id="A0A853MC75"/>
<dbReference type="SUPFAM" id="SSF56925">
    <property type="entry name" value="OMPA-like"/>
    <property type="match status" value="1"/>
</dbReference>